<gene>
    <name evidence="1" type="ORF">LPB138_08810</name>
</gene>
<accession>A0A1D8P870</accession>
<dbReference type="KEGG" id="lul:LPB138_08810"/>
<evidence type="ECO:0000313" key="1">
    <source>
        <dbReference type="EMBL" id="AOW20770.1"/>
    </source>
</evidence>
<dbReference type="RefSeq" id="WP_070236934.1">
    <property type="nucleotide sequence ID" value="NZ_CP017478.1"/>
</dbReference>
<dbReference type="OrthoDB" id="748646at2"/>
<proteinExistence type="predicted"/>
<evidence type="ECO:0008006" key="3">
    <source>
        <dbReference type="Google" id="ProtNLM"/>
    </source>
</evidence>
<keyword evidence="2" id="KW-1185">Reference proteome</keyword>
<name>A0A1D8P870_9FLAO</name>
<protein>
    <recommendedName>
        <fullName evidence="3">DUF4262 domain-containing protein</fullName>
    </recommendedName>
</protein>
<sequence>MNNILKEIESNINNYGHHITIVTEGLYPRFAYTIGALDKVNFEIIFAGGIFYSNKEVSKIINIIIEKLEEKKNWVSFKLEIDILGVFTLSEVDSSWSKLLMLGAYDFYNKNEIPTLQIIPDINHYTFDIPKLKNNFNPSKEPVWKYLVDEWDYSVAKNVTVVTNLDALFGQPITEVMRWEEDEWEMFSGAGPDVEKEEIRIVPIGLLLGLDNSISQALKLDIGKGMWRDKSDMKWNKWG</sequence>
<dbReference type="EMBL" id="CP017478">
    <property type="protein sequence ID" value="AOW20770.1"/>
    <property type="molecule type" value="Genomic_DNA"/>
</dbReference>
<dbReference type="Pfam" id="PF14081">
    <property type="entry name" value="DUF4262"/>
    <property type="match status" value="1"/>
</dbReference>
<dbReference type="AlphaFoldDB" id="A0A1D8P870"/>
<dbReference type="STRING" id="1850246.LPB138_08810"/>
<dbReference type="InterPro" id="IPR025358">
    <property type="entry name" value="DUF4262"/>
</dbReference>
<organism evidence="1 2">
    <name type="scientific">Urechidicola croceus</name>
    <dbReference type="NCBI Taxonomy" id="1850246"/>
    <lineage>
        <taxon>Bacteria</taxon>
        <taxon>Pseudomonadati</taxon>
        <taxon>Bacteroidota</taxon>
        <taxon>Flavobacteriia</taxon>
        <taxon>Flavobacteriales</taxon>
        <taxon>Flavobacteriaceae</taxon>
        <taxon>Urechidicola</taxon>
    </lineage>
</organism>
<evidence type="ECO:0000313" key="2">
    <source>
        <dbReference type="Proteomes" id="UP000176050"/>
    </source>
</evidence>
<reference evidence="1 2" key="1">
    <citation type="submission" date="2016-10" db="EMBL/GenBank/DDBJ databases">
        <title>Lutibacter sp. LPB0138, isolated from marine gastropod.</title>
        <authorList>
            <person name="Kim E."/>
            <person name="Yi H."/>
        </authorList>
    </citation>
    <scope>NUCLEOTIDE SEQUENCE [LARGE SCALE GENOMIC DNA]</scope>
    <source>
        <strain evidence="1 2">LPB0138</strain>
    </source>
</reference>
<dbReference type="Proteomes" id="UP000176050">
    <property type="component" value="Chromosome"/>
</dbReference>